<reference evidence="1" key="1">
    <citation type="submission" date="2024-10" db="EMBL/GenBank/DDBJ databases">
        <title>Strain of Rhizobium-related bacteria isolated fromm roots of Vavilovia formosa.</title>
        <authorList>
            <person name="Kimeklis A."/>
            <person name="Afonin A."/>
        </authorList>
    </citation>
    <scope>NUCLEOTIDE SEQUENCE</scope>
    <source>
        <strain evidence="1">Vaf-46</strain>
    </source>
</reference>
<organism evidence="1 2">
    <name type="scientific">Rhizobium ruizarguesonis</name>
    <dbReference type="NCBI Taxonomy" id="2081791"/>
    <lineage>
        <taxon>Bacteria</taxon>
        <taxon>Pseudomonadati</taxon>
        <taxon>Pseudomonadota</taxon>
        <taxon>Alphaproteobacteria</taxon>
        <taxon>Hyphomicrobiales</taxon>
        <taxon>Rhizobiaceae</taxon>
        <taxon>Rhizobium/Agrobacterium group</taxon>
        <taxon>Rhizobium</taxon>
    </lineage>
</organism>
<evidence type="ECO:0000313" key="2">
    <source>
        <dbReference type="Proteomes" id="UP000078465"/>
    </source>
</evidence>
<accession>A0ACD5ERG2</accession>
<sequence length="435" mass="48544">MKIRPEILDRWPEVRARLPAGFDLEATARLRGAFTRVREIKNAETLLRLALAYGGLGMSLRETCAWAEAGGIARLSDPSLLERLCKAAPWLGDIVAALIAEQAKVPAGRFAGYRLRVLDGTSICHPGADRTTWRLHVGYDLATAQVDQLELTDIHGAENLQRLTYAPRDIVLADRYYARPRDLRPVIDAGADFIVRTGWNSLRLLQTNGEPFDLFAALAAQQEQEGELQVRVHEGMTGTPPTPPLVLRLVVRRKDPQQAQAEQERLLKDARKRGKQPDPRSLEAAKYILLLTSLPAATFPPADILALYRFRWQIELAFKRFKSLAGLDSLPAKKPELAQAWLYARLIVAIIAEQIAGQVPDSPPLDAATPLASPPLASPSRWRLMKLALTTICAAIRGPLLWQAVCNLVTRSRRHLCEPPRRRRKQCDHLLARLT</sequence>
<gene>
    <name evidence="1" type="ORF">A4U53_013400</name>
</gene>
<protein>
    <submittedName>
        <fullName evidence="1">IS4 family transposase</fullName>
    </submittedName>
</protein>
<dbReference type="EMBL" id="CP171853">
    <property type="protein sequence ID" value="XKM41609.1"/>
    <property type="molecule type" value="Genomic_DNA"/>
</dbReference>
<evidence type="ECO:0000313" key="1">
    <source>
        <dbReference type="EMBL" id="XKM41609.1"/>
    </source>
</evidence>
<proteinExistence type="predicted"/>
<dbReference type="Proteomes" id="UP000078465">
    <property type="component" value="Chromosome"/>
</dbReference>
<name>A0ACD5ERG2_9HYPH</name>